<dbReference type="GO" id="GO:0032259">
    <property type="term" value="P:methylation"/>
    <property type="evidence" value="ECO:0007669"/>
    <property type="project" value="UniProtKB-KW"/>
</dbReference>
<dbReference type="EMBL" id="JAVIIW010000004">
    <property type="protein sequence ID" value="MDX8477895.1"/>
    <property type="molecule type" value="Genomic_DNA"/>
</dbReference>
<dbReference type="RefSeq" id="WP_320286318.1">
    <property type="nucleotide sequence ID" value="NZ_JAVIIW010000004.1"/>
</dbReference>
<evidence type="ECO:0000259" key="3">
    <source>
        <dbReference type="Pfam" id="PF02384"/>
    </source>
</evidence>
<reference evidence="4 5" key="1">
    <citation type="submission" date="2023-08" db="EMBL/GenBank/DDBJ databases">
        <title>Implementing the SeqCode for naming new Mesorhizobium species isolated from Vachellia karroo root nodules.</title>
        <authorList>
            <person name="Van Lill M."/>
        </authorList>
    </citation>
    <scope>NUCLEOTIDE SEQUENCE [LARGE SCALE GENOMIC DNA]</scope>
    <source>
        <strain evidence="4 5">VK24D</strain>
    </source>
</reference>
<dbReference type="PROSITE" id="PS00092">
    <property type="entry name" value="N6_MTASE"/>
    <property type="match status" value="1"/>
</dbReference>
<evidence type="ECO:0000256" key="1">
    <source>
        <dbReference type="ARBA" id="ARBA00006594"/>
    </source>
</evidence>
<evidence type="ECO:0000256" key="2">
    <source>
        <dbReference type="ARBA" id="ARBA00022747"/>
    </source>
</evidence>
<accession>A0ABU4XT55</accession>
<dbReference type="CDD" id="cd02440">
    <property type="entry name" value="AdoMet_MTases"/>
    <property type="match status" value="1"/>
</dbReference>
<keyword evidence="2" id="KW-0680">Restriction system</keyword>
<keyword evidence="4" id="KW-0808">Transferase</keyword>
<dbReference type="PRINTS" id="PR00507">
    <property type="entry name" value="N12N6MTFRASE"/>
</dbReference>
<dbReference type="Pfam" id="PF02384">
    <property type="entry name" value="N6_Mtase"/>
    <property type="match status" value="1"/>
</dbReference>
<name>A0ABU4XT55_9HYPH</name>
<dbReference type="Proteomes" id="UP001287059">
    <property type="component" value="Unassembled WGS sequence"/>
</dbReference>
<keyword evidence="5" id="KW-1185">Reference proteome</keyword>
<feature type="domain" description="DNA methylase adenine-specific" evidence="3">
    <location>
        <begin position="11"/>
        <end position="217"/>
    </location>
</feature>
<dbReference type="GO" id="GO:0008168">
    <property type="term" value="F:methyltransferase activity"/>
    <property type="evidence" value="ECO:0007669"/>
    <property type="project" value="UniProtKB-KW"/>
</dbReference>
<organism evidence="4 5">
    <name type="scientific">Mesorhizobium album</name>
    <dbReference type="NCBI Taxonomy" id="3072314"/>
    <lineage>
        <taxon>Bacteria</taxon>
        <taxon>Pseudomonadati</taxon>
        <taxon>Pseudomonadota</taxon>
        <taxon>Alphaproteobacteria</taxon>
        <taxon>Hyphomicrobiales</taxon>
        <taxon>Phyllobacteriaceae</taxon>
        <taxon>Mesorhizobium</taxon>
    </lineage>
</organism>
<comment type="caution">
    <text evidence="4">The sequence shown here is derived from an EMBL/GenBank/DDBJ whole genome shotgun (WGS) entry which is preliminary data.</text>
</comment>
<dbReference type="InterPro" id="IPR002052">
    <property type="entry name" value="DNA_methylase_N6_adenine_CS"/>
</dbReference>
<sequence>MRQGFGTESDPLGRYYTDPVIGQVFVSLFDRRHASSILDLGSGGGSLTVAAARRWVDARIQTVDVDLGAEQHIRLGMASAGHQAHEHLVADVLDENLPDMVGGPRFDLAVCNPPYTRIRWRDGFARILAEAGLERLHAVPSEALSSDIMFIAQILRLAERGAEIGVIVPDGLVSARRSRAIRQALLDRVRVMRVVQLPRGSFRGTEAQAHVIVFRNECGRGEPVEISSLDVDGTSSPITVGTEAAEFRMDYGFYRSIRNVVRHGFTLRGIQAEITRGSLSSAEARECSEPIFHTNGFNQHSPLAYRLSGQRLSEDRPGRRIAEPGDILLARVDRELQRKICVVTHGRAIITDCIYRIRVPATWRDTVARGLLSDAGQAALVRASRGVGARMLNKEDLLDLEIETP</sequence>
<dbReference type="PANTHER" id="PTHR42998">
    <property type="entry name" value="TYPE I RESTRICTION ENZYME HINDVIIP M PROTEIN-RELATED"/>
    <property type="match status" value="1"/>
</dbReference>
<keyword evidence="4" id="KW-0489">Methyltransferase</keyword>
<dbReference type="SUPFAM" id="SSF53335">
    <property type="entry name" value="S-adenosyl-L-methionine-dependent methyltransferases"/>
    <property type="match status" value="1"/>
</dbReference>
<protein>
    <submittedName>
        <fullName evidence="4">N-6 DNA methylase</fullName>
    </submittedName>
</protein>
<gene>
    <name evidence="4" type="ORF">RFN28_05285</name>
</gene>
<dbReference type="InterPro" id="IPR052916">
    <property type="entry name" value="Type-I_RE_MTase_Subunit"/>
</dbReference>
<comment type="similarity">
    <text evidence="1">Belongs to the N(4)/N(6)-methyltransferase family.</text>
</comment>
<dbReference type="Gene3D" id="3.40.50.150">
    <property type="entry name" value="Vaccinia Virus protein VP39"/>
    <property type="match status" value="1"/>
</dbReference>
<dbReference type="PANTHER" id="PTHR42998:SF1">
    <property type="entry name" value="TYPE I RESTRICTION ENZYME HINDI METHYLASE SUBUNIT"/>
    <property type="match status" value="1"/>
</dbReference>
<evidence type="ECO:0000313" key="4">
    <source>
        <dbReference type="EMBL" id="MDX8477895.1"/>
    </source>
</evidence>
<dbReference type="InterPro" id="IPR029063">
    <property type="entry name" value="SAM-dependent_MTases_sf"/>
</dbReference>
<proteinExistence type="inferred from homology"/>
<dbReference type="InterPro" id="IPR003356">
    <property type="entry name" value="DNA_methylase_A-5"/>
</dbReference>
<evidence type="ECO:0000313" key="5">
    <source>
        <dbReference type="Proteomes" id="UP001287059"/>
    </source>
</evidence>